<keyword evidence="1" id="KW-0560">Oxidoreductase</keyword>
<comment type="caution">
    <text evidence="2">The sequence shown here is derived from an EMBL/GenBank/DDBJ whole genome shotgun (WGS) entry which is preliminary data.</text>
</comment>
<keyword evidence="3" id="KW-1185">Reference proteome</keyword>
<dbReference type="GO" id="GO:0016491">
    <property type="term" value="F:oxidoreductase activity"/>
    <property type="evidence" value="ECO:0007669"/>
    <property type="project" value="UniProtKB-KW"/>
</dbReference>
<reference evidence="2" key="2">
    <citation type="submission" date="2023-06" db="EMBL/GenBank/DDBJ databases">
        <authorList>
            <consortium name="Lawrence Berkeley National Laboratory"/>
            <person name="Haridas S."/>
            <person name="Hensen N."/>
            <person name="Bonometti L."/>
            <person name="Westerberg I."/>
            <person name="Brannstrom I.O."/>
            <person name="Guillou S."/>
            <person name="Cros-Aarteil S."/>
            <person name="Calhoun S."/>
            <person name="Kuo A."/>
            <person name="Mondo S."/>
            <person name="Pangilinan J."/>
            <person name="Riley R."/>
            <person name="Labutti K."/>
            <person name="Andreopoulos B."/>
            <person name="Lipzen A."/>
            <person name="Chen C."/>
            <person name="Yanf M."/>
            <person name="Daum C."/>
            <person name="Ng V."/>
            <person name="Clum A."/>
            <person name="Steindorff A."/>
            <person name="Ohm R."/>
            <person name="Martin F."/>
            <person name="Silar P."/>
            <person name="Natvig D."/>
            <person name="Lalanne C."/>
            <person name="Gautier V."/>
            <person name="Ament-Velasquez S.L."/>
            <person name="Kruys A."/>
            <person name="Hutchinson M.I."/>
            <person name="Powell A.J."/>
            <person name="Barry K."/>
            <person name="Miller A.N."/>
            <person name="Grigoriev I.V."/>
            <person name="Debuchy R."/>
            <person name="Gladieux P."/>
            <person name="Thoren M.H."/>
            <person name="Johannesson H."/>
        </authorList>
    </citation>
    <scope>NUCLEOTIDE SEQUENCE</scope>
    <source>
        <strain evidence="2">SMH4131-1</strain>
    </source>
</reference>
<gene>
    <name evidence="2" type="ORF">B0T19DRAFT_272298</name>
</gene>
<dbReference type="PANTHER" id="PTHR35870">
    <property type="entry name" value="PROTEIN, PUTATIVE (AFU_ORTHOLOGUE AFUA_5G03330)-RELATED"/>
    <property type="match status" value="1"/>
</dbReference>
<evidence type="ECO:0000256" key="1">
    <source>
        <dbReference type="ARBA" id="ARBA00023002"/>
    </source>
</evidence>
<sequence>MPLSRGMPGPWSISPSLVTSGRVYLNIAGSHSPNHNIAMASEYRSRSDFNRLLFKVHIVKALLQPQLPTGHNELPTACIALHDNCLPGSCTYSVTNSVSPQALATLEHLRASPGQLEAVYELMIRDLRGKTISPSPIDSTNKDRLLGHQNYETAYMTYYMMQANLLPVSWKDRAVILLLEGPKPLIYGLFGGHGRPLIHLSDAIELANPIMLSQALTLASLNYSADIHEVLTHPVLEQQHNDPRDPSFIIDRVSFDGRLSGVMKSGPGFRDVDNIFALRVAKDAIIEYVHQLDVRDPDRLVRQLSELSSTMLSATHKPDQPAFDYHLGRLPTLINSIRLLLPDLEDPAHKTILLRGFWLIMLLTYITQLRPVIDPALSHRMLTVDEMETTLATVKQALAGARERWADMDFLRALRSLWELSEAERRRLGTSNEMELYLQTSSELYLRAALKLIDHWEKWTGRGEQGEETLNIRI</sequence>
<dbReference type="InterPro" id="IPR025337">
    <property type="entry name" value="Questin_oxidase-like"/>
</dbReference>
<reference evidence="2" key="1">
    <citation type="journal article" date="2023" name="Mol. Phylogenet. Evol.">
        <title>Genome-scale phylogeny and comparative genomics of the fungal order Sordariales.</title>
        <authorList>
            <person name="Hensen N."/>
            <person name="Bonometti L."/>
            <person name="Westerberg I."/>
            <person name="Brannstrom I.O."/>
            <person name="Guillou S."/>
            <person name="Cros-Aarteil S."/>
            <person name="Calhoun S."/>
            <person name="Haridas S."/>
            <person name="Kuo A."/>
            <person name="Mondo S."/>
            <person name="Pangilinan J."/>
            <person name="Riley R."/>
            <person name="LaButti K."/>
            <person name="Andreopoulos B."/>
            <person name="Lipzen A."/>
            <person name="Chen C."/>
            <person name="Yan M."/>
            <person name="Daum C."/>
            <person name="Ng V."/>
            <person name="Clum A."/>
            <person name="Steindorff A."/>
            <person name="Ohm R.A."/>
            <person name="Martin F."/>
            <person name="Silar P."/>
            <person name="Natvig D.O."/>
            <person name="Lalanne C."/>
            <person name="Gautier V."/>
            <person name="Ament-Velasquez S.L."/>
            <person name="Kruys A."/>
            <person name="Hutchinson M.I."/>
            <person name="Powell A.J."/>
            <person name="Barry K."/>
            <person name="Miller A.N."/>
            <person name="Grigoriev I.V."/>
            <person name="Debuchy R."/>
            <person name="Gladieux P."/>
            <person name="Hiltunen Thoren M."/>
            <person name="Johannesson H."/>
        </authorList>
    </citation>
    <scope>NUCLEOTIDE SEQUENCE</scope>
    <source>
        <strain evidence="2">SMH4131-1</strain>
    </source>
</reference>
<accession>A0AAE0M5Z2</accession>
<dbReference type="PANTHER" id="PTHR35870:SF6">
    <property type="entry name" value="MGS207 PROTEIN"/>
    <property type="match status" value="1"/>
</dbReference>
<protein>
    <submittedName>
        <fullName evidence="2">Uncharacterized protein</fullName>
    </submittedName>
</protein>
<organism evidence="2 3">
    <name type="scientific">Cercophora scortea</name>
    <dbReference type="NCBI Taxonomy" id="314031"/>
    <lineage>
        <taxon>Eukaryota</taxon>
        <taxon>Fungi</taxon>
        <taxon>Dikarya</taxon>
        <taxon>Ascomycota</taxon>
        <taxon>Pezizomycotina</taxon>
        <taxon>Sordariomycetes</taxon>
        <taxon>Sordariomycetidae</taxon>
        <taxon>Sordariales</taxon>
        <taxon>Lasiosphaeriaceae</taxon>
        <taxon>Cercophora</taxon>
    </lineage>
</organism>
<name>A0AAE0M5Z2_9PEZI</name>
<dbReference type="AlphaFoldDB" id="A0AAE0M5Z2"/>
<evidence type="ECO:0000313" key="3">
    <source>
        <dbReference type="Proteomes" id="UP001286456"/>
    </source>
</evidence>
<dbReference type="Pfam" id="PF14027">
    <property type="entry name" value="Questin_oxidase"/>
    <property type="match status" value="1"/>
</dbReference>
<evidence type="ECO:0000313" key="2">
    <source>
        <dbReference type="EMBL" id="KAK3319818.1"/>
    </source>
</evidence>
<dbReference type="Proteomes" id="UP001286456">
    <property type="component" value="Unassembled WGS sequence"/>
</dbReference>
<dbReference type="EMBL" id="JAUEPO010000006">
    <property type="protein sequence ID" value="KAK3319818.1"/>
    <property type="molecule type" value="Genomic_DNA"/>
</dbReference>
<proteinExistence type="predicted"/>